<keyword evidence="2" id="KW-0604">Photosystem II</keyword>
<evidence type="ECO:0000259" key="3">
    <source>
        <dbReference type="Pfam" id="PF14870"/>
    </source>
</evidence>
<accession>A0ABQ1LMQ2</accession>
<proteinExistence type="predicted"/>
<name>A0ABQ1LMQ2_9BURK</name>
<protein>
    <recommendedName>
        <fullName evidence="3">Photosynthesis system II assembly factor Ycf48/Hcf136-like domain-containing protein</fullName>
    </recommendedName>
</protein>
<sequence length="379" mass="39600">MNDPKELRNIAMRLGLTAALVLCVSTATLVLAARETAVGFVDPLDSPATHVSSPATQPVTAVAAVQQRLIGVGMRGVIVVSDDHGVSWRQVASPVQSDLTAVMFATARDGWAVGHDGVILHSADGGNSWVKQFDGRMAAQQFARRYRAAIAAGDMSVQPALQEVERNSKAGPALPWLDVWFEDATHGYAVGSFGTFAMTSDGGKTWLPALEHIDNPSFLNLNAIRAIAGQLYIAGERGMVYRLDRVSGRFEQIATGYGGSYFGIAGTAGRVFAFGLRGNVYRSSDGGTSWTRVETGTDATLNAASVLADGSVVLAGTGTVLINRPGEAGFSRVPVGSPMLFAGIAPDGDDAIALCGPFGIWAQALPGRAAAQPVVPKKS</sequence>
<dbReference type="EMBL" id="BMHL01000002">
    <property type="protein sequence ID" value="GGC27133.1"/>
    <property type="molecule type" value="Genomic_DNA"/>
</dbReference>
<evidence type="ECO:0000256" key="1">
    <source>
        <dbReference type="ARBA" id="ARBA00022531"/>
    </source>
</evidence>
<gene>
    <name evidence="4" type="ORF">GCM10011400_11930</name>
</gene>
<dbReference type="PANTHER" id="PTHR47199">
    <property type="entry name" value="PHOTOSYSTEM II STABILITY/ASSEMBLY FACTOR HCF136, CHLOROPLASTIC"/>
    <property type="match status" value="1"/>
</dbReference>
<dbReference type="RefSeq" id="WP_115782972.1">
    <property type="nucleotide sequence ID" value="NZ_BMHL01000002.1"/>
</dbReference>
<organism evidence="4 5">
    <name type="scientific">Paraburkholderia caffeinilytica</name>
    <dbReference type="NCBI Taxonomy" id="1761016"/>
    <lineage>
        <taxon>Bacteria</taxon>
        <taxon>Pseudomonadati</taxon>
        <taxon>Pseudomonadota</taxon>
        <taxon>Betaproteobacteria</taxon>
        <taxon>Burkholderiales</taxon>
        <taxon>Burkholderiaceae</taxon>
        <taxon>Paraburkholderia</taxon>
    </lineage>
</organism>
<keyword evidence="1" id="KW-0602">Photosynthesis</keyword>
<dbReference type="Proteomes" id="UP000602004">
    <property type="component" value="Unassembled WGS sequence"/>
</dbReference>
<dbReference type="Pfam" id="PF14870">
    <property type="entry name" value="PSII_BNR"/>
    <property type="match status" value="2"/>
</dbReference>
<feature type="domain" description="Photosynthesis system II assembly factor Ycf48/Hcf136-like" evidence="3">
    <location>
        <begin position="86"/>
        <end position="131"/>
    </location>
</feature>
<dbReference type="PANTHER" id="PTHR47199:SF2">
    <property type="entry name" value="PHOTOSYSTEM II STABILITY_ASSEMBLY FACTOR HCF136, CHLOROPLASTIC"/>
    <property type="match status" value="1"/>
</dbReference>
<feature type="domain" description="Photosynthesis system II assembly factor Ycf48/Hcf136-like" evidence="3">
    <location>
        <begin position="177"/>
        <end position="240"/>
    </location>
</feature>
<reference evidence="5" key="1">
    <citation type="journal article" date="2019" name="Int. J. Syst. Evol. Microbiol.">
        <title>The Global Catalogue of Microorganisms (GCM) 10K type strain sequencing project: providing services to taxonomists for standard genome sequencing and annotation.</title>
        <authorList>
            <consortium name="The Broad Institute Genomics Platform"/>
            <consortium name="The Broad Institute Genome Sequencing Center for Infectious Disease"/>
            <person name="Wu L."/>
            <person name="Ma J."/>
        </authorList>
    </citation>
    <scope>NUCLEOTIDE SEQUENCE [LARGE SCALE GENOMIC DNA]</scope>
    <source>
        <strain evidence="5">CGMCC 1.15103</strain>
    </source>
</reference>
<evidence type="ECO:0000313" key="5">
    <source>
        <dbReference type="Proteomes" id="UP000602004"/>
    </source>
</evidence>
<dbReference type="InterPro" id="IPR028203">
    <property type="entry name" value="PSII_CF48-like_dom"/>
</dbReference>
<keyword evidence="5" id="KW-1185">Reference proteome</keyword>
<dbReference type="InterPro" id="IPR015943">
    <property type="entry name" value="WD40/YVTN_repeat-like_dom_sf"/>
</dbReference>
<evidence type="ECO:0000313" key="4">
    <source>
        <dbReference type="EMBL" id="GGC27133.1"/>
    </source>
</evidence>
<dbReference type="SUPFAM" id="SSF110296">
    <property type="entry name" value="Oligoxyloglucan reducing end-specific cellobiohydrolase"/>
    <property type="match status" value="1"/>
</dbReference>
<evidence type="ECO:0000256" key="2">
    <source>
        <dbReference type="ARBA" id="ARBA00023276"/>
    </source>
</evidence>
<comment type="caution">
    <text evidence="4">The sequence shown here is derived from an EMBL/GenBank/DDBJ whole genome shotgun (WGS) entry which is preliminary data.</text>
</comment>
<dbReference type="Gene3D" id="2.130.10.10">
    <property type="entry name" value="YVTN repeat-like/Quinoprotein amine dehydrogenase"/>
    <property type="match status" value="2"/>
</dbReference>